<reference evidence="1 2" key="2">
    <citation type="submission" date="2009-01" db="EMBL/GenBank/DDBJ databases">
        <title>Draft genome sequence of Bacteroides cellulosilyticus (DSM 14838).</title>
        <authorList>
            <person name="Sudarsanam P."/>
            <person name="Ley R."/>
            <person name="Guruge J."/>
            <person name="Turnbaugh P.J."/>
            <person name="Mahowald M."/>
            <person name="Liep D."/>
            <person name="Gordon J."/>
        </authorList>
    </citation>
    <scope>NUCLEOTIDE SEQUENCE [LARGE SCALE GENOMIC DNA]</scope>
    <source>
        <strain evidence="1 2">DSM 14838</strain>
    </source>
</reference>
<evidence type="ECO:0000313" key="2">
    <source>
        <dbReference type="Proteomes" id="UP000003711"/>
    </source>
</evidence>
<dbReference type="HOGENOM" id="CLU_2614481_0_0_10"/>
<dbReference type="EMBL" id="ACCH01000210">
    <property type="protein sequence ID" value="EEF89429.1"/>
    <property type="molecule type" value="Genomic_DNA"/>
</dbReference>
<name>E2NF53_9BACE</name>
<dbReference type="Proteomes" id="UP000003711">
    <property type="component" value="Unassembled WGS sequence"/>
</dbReference>
<sequence>MRRTNADFYFSSADDADNTDFFFIFHMDALNIAQPLKSALSVSSADEKLLHTEGKSYSAFVRLIRVVRVPILAVKLSF</sequence>
<accession>E2NF53</accession>
<dbReference type="AlphaFoldDB" id="E2NF53"/>
<gene>
    <name evidence="1" type="ORF">BACCELL_02923</name>
</gene>
<reference evidence="1 2" key="1">
    <citation type="submission" date="2008-12" db="EMBL/GenBank/DDBJ databases">
        <authorList>
            <person name="Fulton L."/>
            <person name="Clifton S."/>
            <person name="Fulton B."/>
            <person name="Xu J."/>
            <person name="Minx P."/>
            <person name="Pepin K.H."/>
            <person name="Johnson M."/>
            <person name="Bhonagiri V."/>
            <person name="Nash W.E."/>
            <person name="Mardis E.R."/>
            <person name="Wilson R.K."/>
        </authorList>
    </citation>
    <scope>NUCLEOTIDE SEQUENCE [LARGE SCALE GENOMIC DNA]</scope>
    <source>
        <strain evidence="1 2">DSM 14838</strain>
    </source>
</reference>
<proteinExistence type="predicted"/>
<protein>
    <submittedName>
        <fullName evidence="1">Uncharacterized protein</fullName>
    </submittedName>
</protein>
<comment type="caution">
    <text evidence="1">The sequence shown here is derived from an EMBL/GenBank/DDBJ whole genome shotgun (WGS) entry which is preliminary data.</text>
</comment>
<evidence type="ECO:0000313" key="1">
    <source>
        <dbReference type="EMBL" id="EEF89429.1"/>
    </source>
</evidence>
<organism evidence="1 2">
    <name type="scientific">Bacteroides cellulosilyticus DSM 14838</name>
    <dbReference type="NCBI Taxonomy" id="537012"/>
    <lineage>
        <taxon>Bacteria</taxon>
        <taxon>Pseudomonadati</taxon>
        <taxon>Bacteroidota</taxon>
        <taxon>Bacteroidia</taxon>
        <taxon>Bacteroidales</taxon>
        <taxon>Bacteroidaceae</taxon>
        <taxon>Bacteroides</taxon>
    </lineage>
</organism>